<dbReference type="CDD" id="cd02110">
    <property type="entry name" value="SO_family_Moco_dimer"/>
    <property type="match status" value="1"/>
</dbReference>
<dbReference type="InterPro" id="IPR036374">
    <property type="entry name" value="OxRdtase_Mopterin-bd_sf"/>
</dbReference>
<reference evidence="7" key="1">
    <citation type="submission" date="2020-10" db="EMBL/GenBank/DDBJ databases">
        <title>Sequencing the genomes of 1000 actinobacteria strains.</title>
        <authorList>
            <person name="Klenk H.-P."/>
        </authorList>
    </citation>
    <scope>NUCLEOTIDE SEQUENCE</scope>
    <source>
        <strain evidence="7">DSM 46832</strain>
    </source>
</reference>
<sequence>MDQNELTNEGAYDRLRLGQWLRGEARGHGLSRRDVMRLAGGVGLPLVASQFASVPMASAEPAARTPAAVGPILKPLPAELFQVHGTNAETRWEALFGQGYLVPIDRFFVRNHTQTPVLDPESWRLRLFGTGLAGAPTAADPVEFSYRQLRALPARTLTAFVECAGNGRSFFTNQQGQQVSGTPWKLGAIGVARWRGVPLSTVLRAAGLTPAAVDVMPQGLDADFVSGGVNLGPVRRPLPLAKALRDVLLAYEMNGEPLPPDHGFPVRLVVPSWIGISSIKWVGQIEVSDGPLFSPWNTQFYRLIGPDYPQEGTLLGPQVVKSAFELPWDAQLAAGRRYVLRGRSWSANGPVRQVVVNTDGGTSWRRARLVGSTVGKGWQRWKISWKPPASGVYALRARATDVTGATQPETVPHNTQGYLFGAVVRHPVTVA</sequence>
<dbReference type="GO" id="GO:0020037">
    <property type="term" value="F:heme binding"/>
    <property type="evidence" value="ECO:0007669"/>
    <property type="project" value="TreeGrafter"/>
</dbReference>
<evidence type="ECO:0000256" key="3">
    <source>
        <dbReference type="ARBA" id="ARBA00022723"/>
    </source>
</evidence>
<comment type="cofactor">
    <cofactor evidence="1">
        <name>Mo-molybdopterin</name>
        <dbReference type="ChEBI" id="CHEBI:71302"/>
    </cofactor>
</comment>
<dbReference type="GO" id="GO:0008482">
    <property type="term" value="F:sulfite oxidase activity"/>
    <property type="evidence" value="ECO:0007669"/>
    <property type="project" value="TreeGrafter"/>
</dbReference>
<evidence type="ECO:0000313" key="8">
    <source>
        <dbReference type="Proteomes" id="UP000649753"/>
    </source>
</evidence>
<proteinExistence type="predicted"/>
<evidence type="ECO:0000256" key="4">
    <source>
        <dbReference type="ARBA" id="ARBA00023002"/>
    </source>
</evidence>
<dbReference type="InterPro" id="IPR000572">
    <property type="entry name" value="OxRdtase_Mopterin-bd_dom"/>
</dbReference>
<protein>
    <submittedName>
        <fullName evidence="7">DMSO/TMAO reductase YedYZ molybdopterin-dependent catalytic subunit</fullName>
    </submittedName>
</protein>
<dbReference type="RefSeq" id="WP_192770118.1">
    <property type="nucleotide sequence ID" value="NZ_JADBEB010000001.1"/>
</dbReference>
<dbReference type="Gene3D" id="2.60.40.650">
    <property type="match status" value="1"/>
</dbReference>
<name>A0A927MAI6_9ACTN</name>
<dbReference type="InterPro" id="IPR014756">
    <property type="entry name" value="Ig_E-set"/>
</dbReference>
<dbReference type="SUPFAM" id="SSF81296">
    <property type="entry name" value="E set domains"/>
    <property type="match status" value="1"/>
</dbReference>
<keyword evidence="8" id="KW-1185">Reference proteome</keyword>
<evidence type="ECO:0000256" key="1">
    <source>
        <dbReference type="ARBA" id="ARBA00001924"/>
    </source>
</evidence>
<keyword evidence="3" id="KW-0479">Metal-binding</keyword>
<gene>
    <name evidence="7" type="ORF">H4W31_006567</name>
</gene>
<keyword evidence="2" id="KW-0500">Molybdenum</keyword>
<dbReference type="Pfam" id="PF00174">
    <property type="entry name" value="Oxidored_molyb"/>
    <property type="match status" value="1"/>
</dbReference>
<accession>A0A927MAI6</accession>
<evidence type="ECO:0000259" key="5">
    <source>
        <dbReference type="Pfam" id="PF00174"/>
    </source>
</evidence>
<evidence type="ECO:0000256" key="2">
    <source>
        <dbReference type="ARBA" id="ARBA00022505"/>
    </source>
</evidence>
<keyword evidence="4" id="KW-0560">Oxidoreductase</keyword>
<dbReference type="PRINTS" id="PR00407">
    <property type="entry name" value="EUMOPTERIN"/>
</dbReference>
<dbReference type="GO" id="GO:0030151">
    <property type="term" value="F:molybdenum ion binding"/>
    <property type="evidence" value="ECO:0007669"/>
    <property type="project" value="InterPro"/>
</dbReference>
<evidence type="ECO:0000259" key="6">
    <source>
        <dbReference type="Pfam" id="PF03404"/>
    </source>
</evidence>
<dbReference type="EMBL" id="JADBEB010000001">
    <property type="protein sequence ID" value="MBE1490929.1"/>
    <property type="molecule type" value="Genomic_DNA"/>
</dbReference>
<dbReference type="PROSITE" id="PS51318">
    <property type="entry name" value="TAT"/>
    <property type="match status" value="1"/>
</dbReference>
<dbReference type="InterPro" id="IPR006311">
    <property type="entry name" value="TAT_signal"/>
</dbReference>
<comment type="caution">
    <text evidence="7">The sequence shown here is derived from an EMBL/GenBank/DDBJ whole genome shotgun (WGS) entry which is preliminary data.</text>
</comment>
<dbReference type="SUPFAM" id="SSF56524">
    <property type="entry name" value="Oxidoreductase molybdopterin-binding domain"/>
    <property type="match status" value="1"/>
</dbReference>
<feature type="domain" description="Oxidoreductase molybdopterin-binding" evidence="5">
    <location>
        <begin position="112"/>
        <end position="294"/>
    </location>
</feature>
<dbReference type="AlphaFoldDB" id="A0A927MAI6"/>
<organism evidence="7 8">
    <name type="scientific">Plantactinospora soyae</name>
    <dbReference type="NCBI Taxonomy" id="1544732"/>
    <lineage>
        <taxon>Bacteria</taxon>
        <taxon>Bacillati</taxon>
        <taxon>Actinomycetota</taxon>
        <taxon>Actinomycetes</taxon>
        <taxon>Micromonosporales</taxon>
        <taxon>Micromonosporaceae</taxon>
        <taxon>Plantactinospora</taxon>
    </lineage>
</organism>
<evidence type="ECO:0000313" key="7">
    <source>
        <dbReference type="EMBL" id="MBE1490929.1"/>
    </source>
</evidence>
<dbReference type="GO" id="GO:0006790">
    <property type="term" value="P:sulfur compound metabolic process"/>
    <property type="evidence" value="ECO:0007669"/>
    <property type="project" value="TreeGrafter"/>
</dbReference>
<dbReference type="InterPro" id="IPR008335">
    <property type="entry name" value="Mopterin_OxRdtase_euk"/>
</dbReference>
<dbReference type="Pfam" id="PF03404">
    <property type="entry name" value="Mo-co_dimer"/>
    <property type="match status" value="1"/>
</dbReference>
<dbReference type="InterPro" id="IPR005066">
    <property type="entry name" value="MoCF_OxRdtse_dimer"/>
</dbReference>
<dbReference type="Proteomes" id="UP000649753">
    <property type="component" value="Unassembled WGS sequence"/>
</dbReference>
<dbReference type="Gene3D" id="3.90.420.10">
    <property type="entry name" value="Oxidoreductase, molybdopterin-binding domain"/>
    <property type="match status" value="1"/>
</dbReference>
<dbReference type="PANTHER" id="PTHR19372:SF7">
    <property type="entry name" value="SULFITE OXIDASE, MITOCHONDRIAL"/>
    <property type="match status" value="1"/>
</dbReference>
<dbReference type="PANTHER" id="PTHR19372">
    <property type="entry name" value="SULFITE REDUCTASE"/>
    <property type="match status" value="1"/>
</dbReference>
<dbReference type="GO" id="GO:0043546">
    <property type="term" value="F:molybdopterin cofactor binding"/>
    <property type="evidence" value="ECO:0007669"/>
    <property type="project" value="TreeGrafter"/>
</dbReference>
<feature type="domain" description="Moybdenum cofactor oxidoreductase dimerisation" evidence="6">
    <location>
        <begin position="335"/>
        <end position="419"/>
    </location>
</feature>